<sequence length="222" mass="24507">MSSIFKLTFLVAGTTATAGLGIAASKGLFSSKGKKESISSLLSKNPSNRVIGVSEEDNWKKSWKSYKESNKDFWKLGNLVGESPDAFKSKCKERLDLKVSGVDSEEYQNFLKYCSRKTLVSDLIGERNPNKEIITTDTATDQSWVASWGSYIDDSRNKQSSGGTNIWNLSDWGTTYSQKNQVPASFIAKCKSNVSSPSHDILDPLYLDTLKFCTKDKASSHG</sequence>
<dbReference type="OrthoDB" id="9829406at2"/>
<evidence type="ECO:0000313" key="2">
    <source>
        <dbReference type="Proteomes" id="UP000009135"/>
    </source>
</evidence>
<keyword evidence="2" id="KW-1185">Reference proteome</keyword>
<gene>
    <name evidence="1" type="ordered locus">MHC_04690</name>
</gene>
<dbReference type="KEGG" id="mhe:MHC_04690"/>
<dbReference type="STRING" id="1111676.MHC_04690"/>
<protein>
    <submittedName>
        <fullName evidence="1">Uncharacterized protein</fullName>
    </submittedName>
</protein>
<accession>H6N822</accession>
<dbReference type="EMBL" id="CP003199">
    <property type="protein sequence ID" value="AEW45794.1"/>
    <property type="molecule type" value="Genomic_DNA"/>
</dbReference>
<dbReference type="Proteomes" id="UP000009135">
    <property type="component" value="Chromosome"/>
</dbReference>
<reference evidence="1 2" key="1">
    <citation type="journal article" date="2012" name="J. Bacteriol.">
        <title>Complete genome sequence of Mycoplasma haemocanis strain Illinois.</title>
        <authorList>
            <person name="do Nascimento N.C."/>
            <person name="Guimaraes A.M."/>
            <person name="Santos A.P."/>
            <person name="Sanmiguel P.J."/>
            <person name="Messick J.B."/>
        </authorList>
    </citation>
    <scope>NUCLEOTIDE SEQUENCE [LARGE SCALE GENOMIC DNA]</scope>
    <source>
        <strain evidence="1 2">Illinois</strain>
    </source>
</reference>
<name>H6N822_MYCHN</name>
<organism evidence="1 2">
    <name type="scientific">Mycoplasma haemocanis (strain Illinois)</name>
    <dbReference type="NCBI Taxonomy" id="1111676"/>
    <lineage>
        <taxon>Bacteria</taxon>
        <taxon>Bacillati</taxon>
        <taxon>Mycoplasmatota</taxon>
        <taxon>Mollicutes</taxon>
        <taxon>Mycoplasmataceae</taxon>
        <taxon>Mycoplasma</taxon>
    </lineage>
</organism>
<proteinExistence type="predicted"/>
<evidence type="ECO:0000313" key="1">
    <source>
        <dbReference type="EMBL" id="AEW45794.1"/>
    </source>
</evidence>
<dbReference type="AlphaFoldDB" id="H6N822"/>
<dbReference type="HOGENOM" id="CLU_098620_0_0_14"/>